<comment type="caution">
    <text evidence="1">The sequence shown here is derived from an EMBL/GenBank/DDBJ whole genome shotgun (WGS) entry which is preliminary data.</text>
</comment>
<evidence type="ECO:0000313" key="1">
    <source>
        <dbReference type="EMBL" id="CAG8520261.1"/>
    </source>
</evidence>
<proteinExistence type="predicted"/>
<reference evidence="1" key="1">
    <citation type="submission" date="2021-06" db="EMBL/GenBank/DDBJ databases">
        <authorList>
            <person name="Kallberg Y."/>
            <person name="Tangrot J."/>
            <person name="Rosling A."/>
        </authorList>
    </citation>
    <scope>NUCLEOTIDE SEQUENCE</scope>
    <source>
        <strain evidence="1">IL203A</strain>
    </source>
</reference>
<organism evidence="1 2">
    <name type="scientific">Dentiscutata heterogama</name>
    <dbReference type="NCBI Taxonomy" id="1316150"/>
    <lineage>
        <taxon>Eukaryota</taxon>
        <taxon>Fungi</taxon>
        <taxon>Fungi incertae sedis</taxon>
        <taxon>Mucoromycota</taxon>
        <taxon>Glomeromycotina</taxon>
        <taxon>Glomeromycetes</taxon>
        <taxon>Diversisporales</taxon>
        <taxon>Gigasporaceae</taxon>
        <taxon>Dentiscutata</taxon>
    </lineage>
</organism>
<dbReference type="EMBL" id="CAJVPU010003577">
    <property type="protein sequence ID" value="CAG8520261.1"/>
    <property type="molecule type" value="Genomic_DNA"/>
</dbReference>
<gene>
    <name evidence="1" type="ORF">DHETER_LOCUS3881</name>
</gene>
<evidence type="ECO:0000313" key="2">
    <source>
        <dbReference type="Proteomes" id="UP000789702"/>
    </source>
</evidence>
<feature type="non-terminal residue" evidence="1">
    <location>
        <position position="1"/>
    </location>
</feature>
<accession>A0ACA9LB28</accession>
<sequence>YDLITTFIPAFKVEKLAKQILQDEETARIVYRAMKESPFPDDLALVIKWDDRGFNDVPMAPGCRNGIAGQTIITHTHGKWRS</sequence>
<keyword evidence="2" id="KW-1185">Reference proteome</keyword>
<dbReference type="Proteomes" id="UP000789702">
    <property type="component" value="Unassembled WGS sequence"/>
</dbReference>
<name>A0ACA9LB28_9GLOM</name>
<protein>
    <submittedName>
        <fullName evidence="1">11029_t:CDS:1</fullName>
    </submittedName>
</protein>